<accession>A0ABU8YB08</accession>
<evidence type="ECO:0000313" key="4">
    <source>
        <dbReference type="EMBL" id="MEK0171108.1"/>
    </source>
</evidence>
<sequence>MSAQARPYHHGSLRQELVREGRALLVEEGQQAVTVRELARRVGVSHGAPLRHFRDREAVLDAIAADGFDELRGHLEAARGPGDLGPRLTEYVRAHVRFAQENGPLVQLMFTSTDDGPEPERDHGSWSSAERFFALGAELLGERDPSSMGPVPFLLAATTEGISALAAAGRIPPERVDEVVVAAVRMLLPQIEQQLGRPSDVSTSQSSP</sequence>
<dbReference type="Gene3D" id="1.10.357.10">
    <property type="entry name" value="Tetracycline Repressor, domain 2"/>
    <property type="match status" value="1"/>
</dbReference>
<dbReference type="PANTHER" id="PTHR30055">
    <property type="entry name" value="HTH-TYPE TRANSCRIPTIONAL REGULATOR RUTR"/>
    <property type="match status" value="1"/>
</dbReference>
<feature type="domain" description="HTH tetR-type" evidence="3">
    <location>
        <begin position="11"/>
        <end position="71"/>
    </location>
</feature>
<dbReference type="Pfam" id="PF00440">
    <property type="entry name" value="TetR_N"/>
    <property type="match status" value="1"/>
</dbReference>
<dbReference type="SUPFAM" id="SSF46689">
    <property type="entry name" value="Homeodomain-like"/>
    <property type="match status" value="1"/>
</dbReference>
<keyword evidence="1 2" id="KW-0238">DNA-binding</keyword>
<reference evidence="4 5" key="1">
    <citation type="submission" date="2024-03" db="EMBL/GenBank/DDBJ databases">
        <title>Whole genomes of four grape xylem sap localized bacterial endophytes.</title>
        <authorList>
            <person name="Kumar G."/>
            <person name="Savka M.A."/>
        </authorList>
    </citation>
    <scope>NUCLEOTIDE SEQUENCE [LARGE SCALE GENOMIC DNA]</scope>
    <source>
        <strain evidence="4 5">RIT_GXS8</strain>
    </source>
</reference>
<dbReference type="EMBL" id="JBBLYY010000034">
    <property type="protein sequence ID" value="MEK0171108.1"/>
    <property type="molecule type" value="Genomic_DNA"/>
</dbReference>
<evidence type="ECO:0000259" key="3">
    <source>
        <dbReference type="PROSITE" id="PS50977"/>
    </source>
</evidence>
<proteinExistence type="predicted"/>
<dbReference type="InterPro" id="IPR001647">
    <property type="entry name" value="HTH_TetR"/>
</dbReference>
<gene>
    <name evidence="4" type="ORF">WMN62_06460</name>
</gene>
<dbReference type="PROSITE" id="PS50977">
    <property type="entry name" value="HTH_TETR_2"/>
    <property type="match status" value="1"/>
</dbReference>
<dbReference type="PANTHER" id="PTHR30055:SF220">
    <property type="entry name" value="TETR-FAMILY REGULATORY PROTEIN"/>
    <property type="match status" value="1"/>
</dbReference>
<organism evidence="4 5">
    <name type="scientific">Curtobacterium citreum</name>
    <dbReference type="NCBI Taxonomy" id="2036"/>
    <lineage>
        <taxon>Bacteria</taxon>
        <taxon>Bacillati</taxon>
        <taxon>Actinomycetota</taxon>
        <taxon>Actinomycetes</taxon>
        <taxon>Micrococcales</taxon>
        <taxon>Microbacteriaceae</taxon>
        <taxon>Curtobacterium</taxon>
    </lineage>
</organism>
<dbReference type="RefSeq" id="WP_340196121.1">
    <property type="nucleotide sequence ID" value="NZ_JBBKAP010000020.1"/>
</dbReference>
<evidence type="ECO:0000256" key="1">
    <source>
        <dbReference type="ARBA" id="ARBA00023125"/>
    </source>
</evidence>
<protein>
    <submittedName>
        <fullName evidence="4">TetR/AcrR family transcriptional regulator</fullName>
    </submittedName>
</protein>
<dbReference type="InterPro" id="IPR009057">
    <property type="entry name" value="Homeodomain-like_sf"/>
</dbReference>
<feature type="DNA-binding region" description="H-T-H motif" evidence="2">
    <location>
        <begin position="34"/>
        <end position="53"/>
    </location>
</feature>
<dbReference type="InterPro" id="IPR036271">
    <property type="entry name" value="Tet_transcr_reg_TetR-rel_C_sf"/>
</dbReference>
<evidence type="ECO:0000313" key="5">
    <source>
        <dbReference type="Proteomes" id="UP001370299"/>
    </source>
</evidence>
<comment type="caution">
    <text evidence="4">The sequence shown here is derived from an EMBL/GenBank/DDBJ whole genome shotgun (WGS) entry which is preliminary data.</text>
</comment>
<dbReference type="SUPFAM" id="SSF48498">
    <property type="entry name" value="Tetracyclin repressor-like, C-terminal domain"/>
    <property type="match status" value="1"/>
</dbReference>
<evidence type="ECO:0000256" key="2">
    <source>
        <dbReference type="PROSITE-ProRule" id="PRU00335"/>
    </source>
</evidence>
<keyword evidence="5" id="KW-1185">Reference proteome</keyword>
<name>A0ABU8YB08_9MICO</name>
<dbReference type="Proteomes" id="UP001370299">
    <property type="component" value="Unassembled WGS sequence"/>
</dbReference>
<dbReference type="InterPro" id="IPR050109">
    <property type="entry name" value="HTH-type_TetR-like_transc_reg"/>
</dbReference>